<gene>
    <name evidence="1" type="ORF">LYSIN_03636</name>
</gene>
<dbReference type="NCBIfam" id="TIGR03721">
    <property type="entry name" value="exospore_TM"/>
    <property type="match status" value="1"/>
</dbReference>
<name>A0A2S5CVG0_LYSSH</name>
<proteinExistence type="predicted"/>
<evidence type="ECO:0008006" key="3">
    <source>
        <dbReference type="Google" id="ProtNLM"/>
    </source>
</evidence>
<protein>
    <recommendedName>
        <fullName evidence="3">BclB domain-containing protein</fullName>
    </recommendedName>
</protein>
<organism evidence="1 2">
    <name type="scientific">Lysinibacillus sphaericus</name>
    <name type="common">Bacillus sphaericus</name>
    <dbReference type="NCBI Taxonomy" id="1421"/>
    <lineage>
        <taxon>Bacteria</taxon>
        <taxon>Bacillati</taxon>
        <taxon>Bacillota</taxon>
        <taxon>Bacilli</taxon>
        <taxon>Bacillales</taxon>
        <taxon>Bacillaceae</taxon>
        <taxon>Lysinibacillus</taxon>
    </lineage>
</organism>
<accession>A0A2S5CVG0</accession>
<dbReference type="EMBL" id="PGLV01000003">
    <property type="protein sequence ID" value="POZ54776.1"/>
    <property type="molecule type" value="Genomic_DNA"/>
</dbReference>
<dbReference type="AlphaFoldDB" id="A0A2S5CVG0"/>
<evidence type="ECO:0000313" key="1">
    <source>
        <dbReference type="EMBL" id="POZ54776.1"/>
    </source>
</evidence>
<evidence type="ECO:0000313" key="2">
    <source>
        <dbReference type="Proteomes" id="UP000237319"/>
    </source>
</evidence>
<dbReference type="Proteomes" id="UP000237319">
    <property type="component" value="Unassembled WGS sequence"/>
</dbReference>
<dbReference type="RefSeq" id="WP_069508105.1">
    <property type="nucleotide sequence ID" value="NZ_CP194323.1"/>
</dbReference>
<dbReference type="InterPro" id="IPR021210">
    <property type="entry name" value="Exosporium_BclB"/>
</dbReference>
<comment type="caution">
    <text evidence="1">The sequence shown here is derived from an EMBL/GenBank/DDBJ whole genome shotgun (WGS) entry which is preliminary data.</text>
</comment>
<reference evidence="1 2" key="1">
    <citation type="submission" date="2017-11" db="EMBL/GenBank/DDBJ databases">
        <title>Genome sequence of Lysinibacillus sphaericus, a lignin-degrading bacteria isolated from municipal solid waste soil.</title>
        <authorList>
            <person name="Persinoti G.F."/>
            <person name="Paixao D.A."/>
            <person name="Bugg T.D."/>
            <person name="Squina F.M."/>
        </authorList>
    </citation>
    <scope>NUCLEOTIDE SEQUENCE [LARGE SCALE GENOMIC DNA]</scope>
    <source>
        <strain evidence="1 2">A1</strain>
    </source>
</reference>
<keyword evidence="2" id="KW-1185">Reference proteome</keyword>
<sequence length="210" mass="20282">MFLNDPMSNSGCGCSSRGSMECNALGPFLAVDAACITPSQPATGGSIIPFSSGITSVVLTSLATGLIATPSLIGFGTAVPGVTLVGNTLDLSGVVTEAFTVPRAGSITGLSASFSATVAIALVGSTTVTATIYRAPAGSTTYTATDATVNLAPAFTGAIALGATAFGSGSFAPVAVSAGDKLVMVYSITTTGVAVAQVLTGTASAGITIV</sequence>